<evidence type="ECO:0000256" key="6">
    <source>
        <dbReference type="ARBA" id="ARBA00023002"/>
    </source>
</evidence>
<feature type="binding site" evidence="9">
    <location>
        <position position="96"/>
    </location>
    <ligand>
        <name>Zn(2+)</name>
        <dbReference type="ChEBI" id="CHEBI:29105"/>
    </ligand>
</feature>
<name>A0A811G982_9GAMM</name>
<dbReference type="GO" id="GO:0033743">
    <property type="term" value="F:peptide-methionine (R)-S-oxide reductase activity"/>
    <property type="evidence" value="ECO:0007669"/>
    <property type="project" value="UniProtKB-UniRule"/>
</dbReference>
<evidence type="ECO:0000259" key="10">
    <source>
        <dbReference type="PROSITE" id="PS51790"/>
    </source>
</evidence>
<dbReference type="PROSITE" id="PS51790">
    <property type="entry name" value="MSRB"/>
    <property type="match status" value="1"/>
</dbReference>
<evidence type="ECO:0000313" key="11">
    <source>
        <dbReference type="EMBL" id="CAB1213787.1"/>
    </source>
</evidence>
<comment type="caution">
    <text evidence="11">The sequence shown here is derived from an EMBL/GenBank/DDBJ whole genome shotgun (WGS) entry which is preliminary data.</text>
</comment>
<dbReference type="GO" id="GO:0005737">
    <property type="term" value="C:cytoplasm"/>
    <property type="evidence" value="ECO:0007669"/>
    <property type="project" value="TreeGrafter"/>
</dbReference>
<reference evidence="11 12" key="1">
    <citation type="submission" date="2020-02" db="EMBL/GenBank/DDBJ databases">
        <authorList>
            <person name="Chaudhuri R."/>
        </authorList>
    </citation>
    <scope>NUCLEOTIDE SEQUENCE [LARGE SCALE GENOMIC DNA]</scope>
    <source>
        <strain evidence="11">SFB21</strain>
    </source>
</reference>
<dbReference type="InterPro" id="IPR002579">
    <property type="entry name" value="Met_Sox_Rdtase_MsrB_dom"/>
</dbReference>
<evidence type="ECO:0000256" key="2">
    <source>
        <dbReference type="ARBA" id="ARBA00012499"/>
    </source>
</evidence>
<feature type="binding site" evidence="9">
    <location>
        <position position="50"/>
    </location>
    <ligand>
        <name>Zn(2+)</name>
        <dbReference type="ChEBI" id="CHEBI:29105"/>
    </ligand>
</feature>
<dbReference type="HAMAP" id="MF_01400">
    <property type="entry name" value="MsrB"/>
    <property type="match status" value="1"/>
</dbReference>
<organism evidence="11 12">
    <name type="scientific">Acinetobacter bouvetii</name>
    <dbReference type="NCBI Taxonomy" id="202951"/>
    <lineage>
        <taxon>Bacteria</taxon>
        <taxon>Pseudomonadati</taxon>
        <taxon>Pseudomonadota</taxon>
        <taxon>Gammaproteobacteria</taxon>
        <taxon>Moraxellales</taxon>
        <taxon>Moraxellaceae</taxon>
        <taxon>Acinetobacter</taxon>
    </lineage>
</organism>
<dbReference type="PANTHER" id="PTHR10173">
    <property type="entry name" value="METHIONINE SULFOXIDE REDUCTASE"/>
    <property type="match status" value="1"/>
</dbReference>
<sequence length="139" mass="15657">MGKLNKTEREWQRELSPEEFRITRQKGTEPAFTGKYWNTKQAGVYLCRCCGEELFSSETKYDSGSGWPSFYKPISSGVIDENQDASHGMARTEIVCHHCGAHLGHVFEDGPQPTGLRYCVNSASLELKTQEKSDEGTYP</sequence>
<keyword evidence="4 9" id="KW-0479">Metal-binding</keyword>
<dbReference type="GO" id="GO:0030091">
    <property type="term" value="P:protein repair"/>
    <property type="evidence" value="ECO:0007669"/>
    <property type="project" value="InterPro"/>
</dbReference>
<dbReference type="PANTHER" id="PTHR10173:SF52">
    <property type="entry name" value="METHIONINE-R-SULFOXIDE REDUCTASE B1"/>
    <property type="match status" value="1"/>
</dbReference>
<dbReference type="GO" id="GO:0008270">
    <property type="term" value="F:zinc ion binding"/>
    <property type="evidence" value="ECO:0007669"/>
    <property type="project" value="UniProtKB-UniRule"/>
</dbReference>
<protein>
    <recommendedName>
        <fullName evidence="3 9">Peptide methionine sulfoxide reductase MsrB</fullName>
        <ecNumber evidence="2 9">1.8.4.12</ecNumber>
    </recommendedName>
    <alternativeName>
        <fullName evidence="8 9">Peptide-methionine (R)-S-oxide reductase</fullName>
    </alternativeName>
</protein>
<proteinExistence type="inferred from homology"/>
<dbReference type="GO" id="GO:0006979">
    <property type="term" value="P:response to oxidative stress"/>
    <property type="evidence" value="ECO:0007669"/>
    <property type="project" value="InterPro"/>
</dbReference>
<evidence type="ECO:0000256" key="7">
    <source>
        <dbReference type="ARBA" id="ARBA00048488"/>
    </source>
</evidence>
<keyword evidence="6 9" id="KW-0560">Oxidoreductase</keyword>
<comment type="catalytic activity">
    <reaction evidence="7 9">
        <text>L-methionyl-[protein] + [thioredoxin]-disulfide + H2O = L-methionyl-(R)-S-oxide-[protein] + [thioredoxin]-dithiol</text>
        <dbReference type="Rhea" id="RHEA:24164"/>
        <dbReference type="Rhea" id="RHEA-COMP:10698"/>
        <dbReference type="Rhea" id="RHEA-COMP:10700"/>
        <dbReference type="Rhea" id="RHEA-COMP:12313"/>
        <dbReference type="Rhea" id="RHEA-COMP:12314"/>
        <dbReference type="ChEBI" id="CHEBI:15377"/>
        <dbReference type="ChEBI" id="CHEBI:16044"/>
        <dbReference type="ChEBI" id="CHEBI:29950"/>
        <dbReference type="ChEBI" id="CHEBI:45764"/>
        <dbReference type="ChEBI" id="CHEBI:50058"/>
        <dbReference type="EC" id="1.8.4.12"/>
    </reaction>
</comment>
<evidence type="ECO:0000313" key="12">
    <source>
        <dbReference type="Proteomes" id="UP000489961"/>
    </source>
</evidence>
<dbReference type="InterPro" id="IPR028427">
    <property type="entry name" value="Met_Sox_Rdtase_MsrB"/>
</dbReference>
<evidence type="ECO:0000256" key="1">
    <source>
        <dbReference type="ARBA" id="ARBA00007174"/>
    </source>
</evidence>
<keyword evidence="5 9" id="KW-0862">Zinc</keyword>
<feature type="binding site" evidence="9">
    <location>
        <position position="47"/>
    </location>
    <ligand>
        <name>Zn(2+)</name>
        <dbReference type="ChEBI" id="CHEBI:29105"/>
    </ligand>
</feature>
<evidence type="ECO:0000256" key="5">
    <source>
        <dbReference type="ARBA" id="ARBA00022833"/>
    </source>
</evidence>
<dbReference type="RefSeq" id="WP_174559303.1">
    <property type="nucleotide sequence ID" value="NZ_CADDTS010000024.1"/>
</dbReference>
<gene>
    <name evidence="9 11" type="primary">msrB</name>
    <name evidence="11" type="ORF">SFB21_1380</name>
</gene>
<feature type="active site" description="Nucleophile" evidence="9">
    <location>
        <position position="119"/>
    </location>
</feature>
<comment type="similarity">
    <text evidence="1 9">Belongs to the MsrB Met sulfoxide reductase family.</text>
</comment>
<dbReference type="Proteomes" id="UP000489961">
    <property type="component" value="Unassembled WGS sequence"/>
</dbReference>
<accession>A0A811G982</accession>
<dbReference type="EMBL" id="CADDTS010000024">
    <property type="protein sequence ID" value="CAB1213787.1"/>
    <property type="molecule type" value="Genomic_DNA"/>
</dbReference>
<dbReference type="Pfam" id="PF01641">
    <property type="entry name" value="SelR"/>
    <property type="match status" value="1"/>
</dbReference>
<comment type="cofactor">
    <cofactor evidence="9">
        <name>Zn(2+)</name>
        <dbReference type="ChEBI" id="CHEBI:29105"/>
    </cofactor>
    <text evidence="9">Binds 1 zinc ion per subunit. The zinc ion is important for the structural integrity of the protein.</text>
</comment>
<dbReference type="Gene3D" id="2.170.150.20">
    <property type="entry name" value="Peptide methionine sulfoxide reductase"/>
    <property type="match status" value="1"/>
</dbReference>
<dbReference type="SUPFAM" id="SSF51316">
    <property type="entry name" value="Mss4-like"/>
    <property type="match status" value="1"/>
</dbReference>
<dbReference type="NCBIfam" id="TIGR00357">
    <property type="entry name" value="peptide-methionine (R)-S-oxide reductase MsrB"/>
    <property type="match status" value="1"/>
</dbReference>
<evidence type="ECO:0000256" key="4">
    <source>
        <dbReference type="ARBA" id="ARBA00022723"/>
    </source>
</evidence>
<feature type="binding site" evidence="9">
    <location>
        <position position="99"/>
    </location>
    <ligand>
        <name>Zn(2+)</name>
        <dbReference type="ChEBI" id="CHEBI:29105"/>
    </ligand>
</feature>
<dbReference type="EC" id="1.8.4.12" evidence="2 9"/>
<dbReference type="FunFam" id="2.170.150.20:FF:000001">
    <property type="entry name" value="Peptide methionine sulfoxide reductase MsrB"/>
    <property type="match status" value="1"/>
</dbReference>
<evidence type="ECO:0000256" key="3">
    <source>
        <dbReference type="ARBA" id="ARBA00021130"/>
    </source>
</evidence>
<feature type="domain" description="MsrB" evidence="10">
    <location>
        <begin position="8"/>
        <end position="130"/>
    </location>
</feature>
<evidence type="ECO:0000256" key="8">
    <source>
        <dbReference type="ARBA" id="ARBA00075819"/>
    </source>
</evidence>
<evidence type="ECO:0000256" key="9">
    <source>
        <dbReference type="HAMAP-Rule" id="MF_01400"/>
    </source>
</evidence>
<dbReference type="InterPro" id="IPR011057">
    <property type="entry name" value="Mss4-like_sf"/>
</dbReference>
<dbReference type="AlphaFoldDB" id="A0A811G982"/>